<dbReference type="Gene3D" id="3.30.40.10">
    <property type="entry name" value="Zinc/RING finger domain, C3HC4 (zinc finger)"/>
    <property type="match status" value="1"/>
</dbReference>
<dbReference type="SUPFAM" id="SSF50969">
    <property type="entry name" value="YVTN repeat-like/Quinoprotein amine dehydrogenase"/>
    <property type="match status" value="1"/>
</dbReference>
<dbReference type="InterPro" id="IPR013083">
    <property type="entry name" value="Znf_RING/FYVE/PHD"/>
</dbReference>
<reference evidence="6 7" key="1">
    <citation type="journal article" date="2023" name="BMC Biol.">
        <title>The compact genome of the sponge Oopsacas minuta (Hexactinellida) is lacking key metazoan core genes.</title>
        <authorList>
            <person name="Santini S."/>
            <person name="Schenkelaars Q."/>
            <person name="Jourda C."/>
            <person name="Duchesne M."/>
            <person name="Belahbib H."/>
            <person name="Rocher C."/>
            <person name="Selva M."/>
            <person name="Riesgo A."/>
            <person name="Vervoort M."/>
            <person name="Leys S.P."/>
            <person name="Kodjabachian L."/>
            <person name="Le Bivic A."/>
            <person name="Borchiellini C."/>
            <person name="Claverie J.M."/>
            <person name="Renard E."/>
        </authorList>
    </citation>
    <scope>NUCLEOTIDE SEQUENCE [LARGE SCALE GENOMIC DNA]</scope>
    <source>
        <strain evidence="6">SPO-2</strain>
    </source>
</reference>
<dbReference type="EMBL" id="JAKMXF010000350">
    <property type="protein sequence ID" value="KAI6646897.1"/>
    <property type="molecule type" value="Genomic_DNA"/>
</dbReference>
<name>A0AAV7JDN5_9METZ</name>
<evidence type="ECO:0000313" key="7">
    <source>
        <dbReference type="Proteomes" id="UP001165289"/>
    </source>
</evidence>
<dbReference type="InterPro" id="IPR018957">
    <property type="entry name" value="Znf_C3HC4_RING-type"/>
</dbReference>
<dbReference type="Pfam" id="PF00097">
    <property type="entry name" value="zf-C3HC4"/>
    <property type="match status" value="1"/>
</dbReference>
<evidence type="ECO:0000256" key="3">
    <source>
        <dbReference type="ARBA" id="ARBA00022833"/>
    </source>
</evidence>
<dbReference type="SUPFAM" id="SSF57850">
    <property type="entry name" value="RING/U-box"/>
    <property type="match status" value="1"/>
</dbReference>
<dbReference type="Proteomes" id="UP001165289">
    <property type="component" value="Unassembled WGS sequence"/>
</dbReference>
<comment type="caution">
    <text evidence="6">The sequence shown here is derived from an EMBL/GenBank/DDBJ whole genome shotgun (WGS) entry which is preliminary data.</text>
</comment>
<dbReference type="InterPro" id="IPR001841">
    <property type="entry name" value="Znf_RING"/>
</dbReference>
<protein>
    <submittedName>
        <fullName evidence="6">E3 ubiquitin-protein ligase TRIM71-like isoform X1</fullName>
    </submittedName>
</protein>
<proteinExistence type="predicted"/>
<evidence type="ECO:0000256" key="1">
    <source>
        <dbReference type="ARBA" id="ARBA00022723"/>
    </source>
</evidence>
<evidence type="ECO:0000256" key="4">
    <source>
        <dbReference type="PROSITE-ProRule" id="PRU00175"/>
    </source>
</evidence>
<accession>A0AAV7JDN5</accession>
<keyword evidence="2 4" id="KW-0863">Zinc-finger</keyword>
<evidence type="ECO:0000313" key="6">
    <source>
        <dbReference type="EMBL" id="KAI6646897.1"/>
    </source>
</evidence>
<dbReference type="InterPro" id="IPR011044">
    <property type="entry name" value="Quino_amine_DH_bsu"/>
</dbReference>
<dbReference type="InterPro" id="IPR017907">
    <property type="entry name" value="Znf_RING_CS"/>
</dbReference>
<dbReference type="PROSITE" id="PS00518">
    <property type="entry name" value="ZF_RING_1"/>
    <property type="match status" value="1"/>
</dbReference>
<keyword evidence="3" id="KW-0862">Zinc</keyword>
<keyword evidence="1" id="KW-0479">Metal-binding</keyword>
<evidence type="ECO:0000256" key="2">
    <source>
        <dbReference type="ARBA" id="ARBA00022771"/>
    </source>
</evidence>
<dbReference type="PANTHER" id="PTHR25462">
    <property type="entry name" value="BONUS, ISOFORM C-RELATED"/>
    <property type="match status" value="1"/>
</dbReference>
<sequence>MATRIFEVPPTETQYKTDKVADSKRQQHFNDVTFTCHLCQYSVKRATFLSCLHSFCKTCIDQKVKQEGNESIQCPLCPSYEDDSLELQSNPLPELINKLKQLKTNTDNLRCTDCVFGDPGETAVAYCVECKATICKIDMKSHEKYNIGHLILQLHTLQESSVQDILTSLQATTTGDDGIEARYKFTEEYLHPYSEGINITSSTNMLQEECLQEANSRICQLEDRKSNLEKKWNTQTTQVLTFFQQLYNQLEIRQAVLLEELSNKYQTLITPLEDAIQQLKQTVTYTGYVGVLSMYSYVTGISNRPVDKLQDISLFLNDFNISPDSYNVNVNHQTEQNIENSLNQFLTVYKAKNPKETQKQSVFVAKKHKSYRLGRKNIREILVYSDNPIDVAYNSSTNVFYVLFRTHWKTYQQIHNSLRKRQTIKVTAPASFQLNSSIAILNTSVIIISDNIIYVYSEEGKVLQQIKMINQIGTIPNPKLYTFSDINSVFIPCIESPNIYKVNYQTGVKEGTINLGTYAQNILGTDYVNFVDMVRSTTQTNELLILHTVNPHANNNPCYPNSNNNQYYIQVYNINNLQYQGLYTLSQQMSPFCCITTIIDTLYVVDVSTGSIHKYNLNQIQQNDQYDHKKIHAQQNQRYAKKTHTYAQQNHYLNQESVLENSIPKSTDIEGKTLKDTMIRAFSDETKNQIMLLSSGEIHFIT</sequence>
<dbReference type="PANTHER" id="PTHR25462:SF296">
    <property type="entry name" value="MEIOTIC P26, ISOFORM F"/>
    <property type="match status" value="1"/>
</dbReference>
<dbReference type="SMART" id="SM00184">
    <property type="entry name" value="RING"/>
    <property type="match status" value="1"/>
</dbReference>
<dbReference type="GO" id="GO:0008270">
    <property type="term" value="F:zinc ion binding"/>
    <property type="evidence" value="ECO:0007669"/>
    <property type="project" value="UniProtKB-KW"/>
</dbReference>
<evidence type="ECO:0000259" key="5">
    <source>
        <dbReference type="PROSITE" id="PS50089"/>
    </source>
</evidence>
<dbReference type="AlphaFoldDB" id="A0AAV7JDN5"/>
<organism evidence="6 7">
    <name type="scientific">Oopsacas minuta</name>
    <dbReference type="NCBI Taxonomy" id="111878"/>
    <lineage>
        <taxon>Eukaryota</taxon>
        <taxon>Metazoa</taxon>
        <taxon>Porifera</taxon>
        <taxon>Hexactinellida</taxon>
        <taxon>Hexasterophora</taxon>
        <taxon>Lyssacinosida</taxon>
        <taxon>Leucopsacidae</taxon>
        <taxon>Oopsacas</taxon>
    </lineage>
</organism>
<keyword evidence="7" id="KW-1185">Reference proteome</keyword>
<dbReference type="PROSITE" id="PS50089">
    <property type="entry name" value="ZF_RING_2"/>
    <property type="match status" value="1"/>
</dbReference>
<gene>
    <name evidence="6" type="ORF">LOD99_9089</name>
</gene>
<dbReference type="InterPro" id="IPR047153">
    <property type="entry name" value="TRIM45/56/19-like"/>
</dbReference>
<feature type="domain" description="RING-type" evidence="5">
    <location>
        <begin position="36"/>
        <end position="77"/>
    </location>
</feature>